<dbReference type="SUPFAM" id="SSF54909">
    <property type="entry name" value="Dimeric alpha+beta barrel"/>
    <property type="match status" value="1"/>
</dbReference>
<dbReference type="EMBL" id="CP011102">
    <property type="protein sequence ID" value="AQY51629.1"/>
    <property type="molecule type" value="Genomic_DNA"/>
</dbReference>
<reference evidence="3" key="1">
    <citation type="submission" date="2015-03" db="EMBL/GenBank/DDBJ databases">
        <authorList>
            <person name="Ferrari E."/>
            <person name="Walter M.C."/>
            <person name="Huptas C."/>
            <person name="Scherer S."/>
            <person name="Mueller-Herbst S."/>
        </authorList>
    </citation>
    <scope>NUCLEOTIDE SEQUENCE [LARGE SCALE GENOMIC DNA]</scope>
    <source>
        <strain evidence="3">LWP01</strain>
    </source>
</reference>
<keyword evidence="2" id="KW-0560">Oxidoreductase</keyword>
<sequence length="102" mass="11102">MKVAFGLITKFKAHPGNRKALVNILLEAATGLDEYNSCIQYVVSVNEDDPDTVIVTEVWVDAGHHRASLDNEEVKAVIERAKPLIASIEKSLKMDVVGGKGL</sequence>
<dbReference type="Pfam" id="PF03992">
    <property type="entry name" value="ABM"/>
    <property type="match status" value="1"/>
</dbReference>
<dbReference type="InterPro" id="IPR007138">
    <property type="entry name" value="ABM_dom"/>
</dbReference>
<dbReference type="InterPro" id="IPR011008">
    <property type="entry name" value="Dimeric_a/b-barrel"/>
</dbReference>
<dbReference type="KEGG" id="lwi:UE46_11695"/>
<keyword evidence="3" id="KW-1185">Reference proteome</keyword>
<accession>A0A1S7FW47</accession>
<feature type="domain" description="ABM" evidence="1">
    <location>
        <begin position="5"/>
        <end position="94"/>
    </location>
</feature>
<dbReference type="AlphaFoldDB" id="A0A1S7FW47"/>
<evidence type="ECO:0000259" key="1">
    <source>
        <dbReference type="PROSITE" id="PS51725"/>
    </source>
</evidence>
<gene>
    <name evidence="2" type="ORF">UE46_11695</name>
</gene>
<name>A0A1S7FW47_9LIST</name>
<dbReference type="GO" id="GO:0004497">
    <property type="term" value="F:monooxygenase activity"/>
    <property type="evidence" value="ECO:0007669"/>
    <property type="project" value="UniProtKB-KW"/>
</dbReference>
<dbReference type="RefSeq" id="WP_036063412.1">
    <property type="nucleotide sequence ID" value="NZ_CP011102.1"/>
</dbReference>
<protein>
    <submittedName>
        <fullName evidence="2">Monooxygenase</fullName>
    </submittedName>
</protein>
<dbReference type="Gene3D" id="3.30.70.100">
    <property type="match status" value="1"/>
</dbReference>
<dbReference type="PROSITE" id="PS51725">
    <property type="entry name" value="ABM"/>
    <property type="match status" value="1"/>
</dbReference>
<evidence type="ECO:0000313" key="3">
    <source>
        <dbReference type="Proteomes" id="UP000223060"/>
    </source>
</evidence>
<keyword evidence="2" id="KW-0503">Monooxygenase</keyword>
<organism evidence="2 3">
    <name type="scientific">Listeria weihenstephanensis</name>
    <dbReference type="NCBI Taxonomy" id="1006155"/>
    <lineage>
        <taxon>Bacteria</taxon>
        <taxon>Bacillati</taxon>
        <taxon>Bacillota</taxon>
        <taxon>Bacilli</taxon>
        <taxon>Bacillales</taxon>
        <taxon>Listeriaceae</taxon>
        <taxon>Listeria</taxon>
    </lineage>
</organism>
<proteinExistence type="predicted"/>
<dbReference type="Proteomes" id="UP000223060">
    <property type="component" value="Chromosome"/>
</dbReference>
<evidence type="ECO:0000313" key="2">
    <source>
        <dbReference type="EMBL" id="AQY51629.1"/>
    </source>
</evidence>